<sequence>MSIKPRQSRVNPSSSEETSWEAVEIVAEDGRRYRVRWAGNDPNTGKPWPLAWVDTSRCSLDLIDEWERKKGAHPTVV</sequence>
<organism evidence="1 2">
    <name type="scientific">Multifurca ochricompacta</name>
    <dbReference type="NCBI Taxonomy" id="376703"/>
    <lineage>
        <taxon>Eukaryota</taxon>
        <taxon>Fungi</taxon>
        <taxon>Dikarya</taxon>
        <taxon>Basidiomycota</taxon>
        <taxon>Agaricomycotina</taxon>
        <taxon>Agaricomycetes</taxon>
        <taxon>Russulales</taxon>
        <taxon>Russulaceae</taxon>
        <taxon>Multifurca</taxon>
    </lineage>
</organism>
<evidence type="ECO:0000313" key="2">
    <source>
        <dbReference type="Proteomes" id="UP001203297"/>
    </source>
</evidence>
<proteinExistence type="predicted"/>
<dbReference type="AlphaFoldDB" id="A0AAD4M5Q5"/>
<dbReference type="Proteomes" id="UP001203297">
    <property type="component" value="Unassembled WGS sequence"/>
</dbReference>
<reference evidence="1" key="1">
    <citation type="journal article" date="2022" name="New Phytol.">
        <title>Evolutionary transition to the ectomycorrhizal habit in the genomes of a hyperdiverse lineage of mushroom-forming fungi.</title>
        <authorList>
            <person name="Looney B."/>
            <person name="Miyauchi S."/>
            <person name="Morin E."/>
            <person name="Drula E."/>
            <person name="Courty P.E."/>
            <person name="Kohler A."/>
            <person name="Kuo A."/>
            <person name="LaButti K."/>
            <person name="Pangilinan J."/>
            <person name="Lipzen A."/>
            <person name="Riley R."/>
            <person name="Andreopoulos W."/>
            <person name="He G."/>
            <person name="Johnson J."/>
            <person name="Nolan M."/>
            <person name="Tritt A."/>
            <person name="Barry K.W."/>
            <person name="Grigoriev I.V."/>
            <person name="Nagy L.G."/>
            <person name="Hibbett D."/>
            <person name="Henrissat B."/>
            <person name="Matheny P.B."/>
            <person name="Labbe J."/>
            <person name="Martin F.M."/>
        </authorList>
    </citation>
    <scope>NUCLEOTIDE SEQUENCE</scope>
    <source>
        <strain evidence="1">BPL690</strain>
    </source>
</reference>
<gene>
    <name evidence="1" type="ORF">B0F90DRAFT_1629563</name>
</gene>
<name>A0AAD4M5Q5_9AGAM</name>
<evidence type="ECO:0000313" key="1">
    <source>
        <dbReference type="EMBL" id="KAI0300559.1"/>
    </source>
</evidence>
<comment type="caution">
    <text evidence="1">The sequence shown here is derived from an EMBL/GenBank/DDBJ whole genome shotgun (WGS) entry which is preliminary data.</text>
</comment>
<accession>A0AAD4M5Q5</accession>
<dbReference type="EMBL" id="WTXG01000018">
    <property type="protein sequence ID" value="KAI0300559.1"/>
    <property type="molecule type" value="Genomic_DNA"/>
</dbReference>
<protein>
    <submittedName>
        <fullName evidence="1">Uncharacterized protein</fullName>
    </submittedName>
</protein>
<keyword evidence="2" id="KW-1185">Reference proteome</keyword>